<dbReference type="Proteomes" id="UP000824238">
    <property type="component" value="Unassembled WGS sequence"/>
</dbReference>
<gene>
    <name evidence="2" type="ORF">IAD36_00035</name>
</gene>
<organism evidence="2 3">
    <name type="scientific">Candidatus Scatomorpha intestinigallinarum</name>
    <dbReference type="NCBI Taxonomy" id="2840923"/>
    <lineage>
        <taxon>Bacteria</taxon>
        <taxon>Bacillati</taxon>
        <taxon>Bacillota</taxon>
        <taxon>Clostridia</taxon>
        <taxon>Eubacteriales</taxon>
        <taxon>Candidatus Scatomorpha</taxon>
    </lineage>
</organism>
<sequence>MQRKKRAAALFAAAAVMTGLLAGCGGAPQGAEPTGPAAGGTGTVWQSERRKIDGVEGLMKAKAVSEGKLYFTTSVTDEETYEEHERLWSAPLEGGKAESLAQYEEPKAPEGADSIRRSVNSMAASGVGLWLYETVNGTVYELPEGFSGEEYEKYDYAKDVSERRLRLVDAATGAEKLTAELDKALDAVKSTLQLPDDEPYVSSMSADAEGNLCAVFNQTAAALFSKDGALLGVKPLPGWWDSALQLRDGRAAVAGSEESDYVLRPVDFAAGGFGSDLPLPVNPSRICAGGGKYGSGYVDGVYIYGVDAESGKSTRLAGLLDCGIDENELSGVYLGEAGDIYCLVDNYSADKTQLLRLTELSPEEAAKRVTLRLACNWLSPSLNKAILNFNTSGGGARIEVTDYSRLATDGDFSAGVTKLNTEILSGNVPDIFVTTDLPIAQYAAKGLLRDLYEFIDADKGGRERFMTGVLKAMETDGKLYSIAPAFTLSTLVGKSSVVGEKPGWTLSELQEVIKAHPEAKYILGQGMTRSFMLDTMLKYGLERYVDWQKGECSFNSQDFIDMLDFLKIFPEEFTYDDPGTGPYELMSDGRQLLLQYDLRDFVDYQTCIVSTKGEAVFKGYPTAEGVGNVLSYADSPLCISTACKAPEEAWRFISSLLDEDSDEIEYFSGLPINARAYDAAEAEAMKKETYKDEETGEVKEWPRRTVGWGDFTIDIYAMTKEEAQALRELINSTDRSTAYDKNVMNIVSEELQSFFSGAKSAEDTARLIQDRVGIYVNEQR</sequence>
<dbReference type="InterPro" id="IPR050490">
    <property type="entry name" value="Bact_solute-bd_prot1"/>
</dbReference>
<dbReference type="Pfam" id="PF13416">
    <property type="entry name" value="SBP_bac_8"/>
    <property type="match status" value="1"/>
</dbReference>
<keyword evidence="1" id="KW-0732">Signal</keyword>
<evidence type="ECO:0000256" key="1">
    <source>
        <dbReference type="SAM" id="SignalP"/>
    </source>
</evidence>
<dbReference type="PANTHER" id="PTHR43649">
    <property type="entry name" value="ARABINOSE-BINDING PROTEIN-RELATED"/>
    <property type="match status" value="1"/>
</dbReference>
<comment type="caution">
    <text evidence="2">The sequence shown here is derived from an EMBL/GenBank/DDBJ whole genome shotgun (WGS) entry which is preliminary data.</text>
</comment>
<dbReference type="EMBL" id="DVHH01000001">
    <property type="protein sequence ID" value="HIR53982.1"/>
    <property type="molecule type" value="Genomic_DNA"/>
</dbReference>
<reference evidence="2" key="2">
    <citation type="journal article" date="2021" name="PeerJ">
        <title>Extensive microbial diversity within the chicken gut microbiome revealed by metagenomics and culture.</title>
        <authorList>
            <person name="Gilroy R."/>
            <person name="Ravi A."/>
            <person name="Getino M."/>
            <person name="Pursley I."/>
            <person name="Horton D.L."/>
            <person name="Alikhan N.F."/>
            <person name="Baker D."/>
            <person name="Gharbi K."/>
            <person name="Hall N."/>
            <person name="Watson M."/>
            <person name="Adriaenssens E.M."/>
            <person name="Foster-Nyarko E."/>
            <person name="Jarju S."/>
            <person name="Secka A."/>
            <person name="Antonio M."/>
            <person name="Oren A."/>
            <person name="Chaudhuri R.R."/>
            <person name="La Ragione R."/>
            <person name="Hildebrand F."/>
            <person name="Pallen M.J."/>
        </authorList>
    </citation>
    <scope>NUCLEOTIDE SEQUENCE</scope>
    <source>
        <strain evidence="2">ChiGjej3B3-7149</strain>
    </source>
</reference>
<dbReference type="PROSITE" id="PS51257">
    <property type="entry name" value="PROKAR_LIPOPROTEIN"/>
    <property type="match status" value="1"/>
</dbReference>
<dbReference type="AlphaFoldDB" id="A0A9D1DJF4"/>
<name>A0A9D1DJF4_9FIRM</name>
<accession>A0A9D1DJF4</accession>
<dbReference type="PANTHER" id="PTHR43649:SF12">
    <property type="entry name" value="DIACETYLCHITOBIOSE BINDING PROTEIN DASA"/>
    <property type="match status" value="1"/>
</dbReference>
<evidence type="ECO:0000313" key="2">
    <source>
        <dbReference type="EMBL" id="HIR53982.1"/>
    </source>
</evidence>
<dbReference type="Gene3D" id="3.40.190.10">
    <property type="entry name" value="Periplasmic binding protein-like II"/>
    <property type="match status" value="1"/>
</dbReference>
<dbReference type="InterPro" id="IPR006059">
    <property type="entry name" value="SBP"/>
</dbReference>
<dbReference type="SUPFAM" id="SSF53850">
    <property type="entry name" value="Periplasmic binding protein-like II"/>
    <property type="match status" value="1"/>
</dbReference>
<reference evidence="2" key="1">
    <citation type="submission" date="2020-10" db="EMBL/GenBank/DDBJ databases">
        <authorList>
            <person name="Gilroy R."/>
        </authorList>
    </citation>
    <scope>NUCLEOTIDE SEQUENCE</scope>
    <source>
        <strain evidence="2">ChiGjej3B3-7149</strain>
    </source>
</reference>
<feature type="chain" id="PRO_5038931605" evidence="1">
    <location>
        <begin position="23"/>
        <end position="780"/>
    </location>
</feature>
<proteinExistence type="predicted"/>
<protein>
    <submittedName>
        <fullName evidence="2">Extracellular solute-binding protein</fullName>
    </submittedName>
</protein>
<feature type="signal peptide" evidence="1">
    <location>
        <begin position="1"/>
        <end position="22"/>
    </location>
</feature>
<evidence type="ECO:0000313" key="3">
    <source>
        <dbReference type="Proteomes" id="UP000824238"/>
    </source>
</evidence>